<organism evidence="2">
    <name type="scientific">Lutzomyia longipalpis</name>
    <name type="common">Sand fly</name>
    <dbReference type="NCBI Taxonomy" id="7200"/>
    <lineage>
        <taxon>Eukaryota</taxon>
        <taxon>Metazoa</taxon>
        <taxon>Ecdysozoa</taxon>
        <taxon>Arthropoda</taxon>
        <taxon>Hexapoda</taxon>
        <taxon>Insecta</taxon>
        <taxon>Pterygota</taxon>
        <taxon>Neoptera</taxon>
        <taxon>Endopterygota</taxon>
        <taxon>Diptera</taxon>
        <taxon>Nematocera</taxon>
        <taxon>Psychodoidea</taxon>
        <taxon>Psychodidae</taxon>
        <taxon>Lutzomyia</taxon>
        <taxon>Lutzomyia</taxon>
    </lineage>
</organism>
<feature type="transmembrane region" description="Helical" evidence="1">
    <location>
        <begin position="181"/>
        <end position="202"/>
    </location>
</feature>
<name>A0A7G3A9L1_LUTLO</name>
<accession>A0A7G3A9L1</accession>
<feature type="transmembrane region" description="Helical" evidence="1">
    <location>
        <begin position="116"/>
        <end position="137"/>
    </location>
</feature>
<dbReference type="SUPFAM" id="SSF103473">
    <property type="entry name" value="MFS general substrate transporter"/>
    <property type="match status" value="2"/>
</dbReference>
<protein>
    <submittedName>
        <fullName evidence="2">Putative conserved plasma membrane protein</fullName>
    </submittedName>
</protein>
<dbReference type="VEuPathDB" id="VectorBase:LLONM1_003078"/>
<evidence type="ECO:0000256" key="1">
    <source>
        <dbReference type="SAM" id="Phobius"/>
    </source>
</evidence>
<dbReference type="EMBL" id="GITU01001898">
    <property type="protein sequence ID" value="MBC1170601.1"/>
    <property type="molecule type" value="Transcribed_RNA"/>
</dbReference>
<feature type="transmembrane region" description="Helical" evidence="1">
    <location>
        <begin position="27"/>
        <end position="48"/>
    </location>
</feature>
<feature type="transmembrane region" description="Helical" evidence="1">
    <location>
        <begin position="485"/>
        <end position="511"/>
    </location>
</feature>
<feature type="transmembrane region" description="Helical" evidence="1">
    <location>
        <begin position="461"/>
        <end position="479"/>
    </location>
</feature>
<feature type="transmembrane region" description="Helical" evidence="1">
    <location>
        <begin position="89"/>
        <end position="110"/>
    </location>
</feature>
<feature type="transmembrane region" description="Helical" evidence="1">
    <location>
        <begin position="330"/>
        <end position="348"/>
    </location>
</feature>
<feature type="transmembrane region" description="Helical" evidence="1">
    <location>
        <begin position="368"/>
        <end position="387"/>
    </location>
</feature>
<keyword evidence="1" id="KW-0812">Transmembrane</keyword>
<dbReference type="InterPro" id="IPR036259">
    <property type="entry name" value="MFS_trans_sf"/>
</dbReference>
<keyword evidence="1" id="KW-1133">Transmembrane helix</keyword>
<proteinExistence type="predicted"/>
<sequence>MEPERDCECARAPKSSRFGSFFRKYQVLVLTILMLILVKLPLLAYGILMECGEVQNISPPAFFVTIQMIMQPCLVDTDDYISRKYLRKILTIGSLVLAFGVISAGFAGLLFNERNIIFSLFYGPLGGIGAFVITALLRKILQGLFGANNSHVIDVVQGASQGFSQLLFPLLLAQIRTSFGAQMGILFLGSIVLHTLPLGLILSRSKLQLSVHNLVRYKSVALDDPMMDVNAPNSMKRWGNLMGINNNGEDDDDDLPMKNLTSQGVEIMDTIPEEDEISENSVEMLQKKQDSLEKYRMKKWKIFREYWQECRKILSELFVNPFRILFGRQIILPGVILKAFGIFVHILVMSGLPCFTANNTLHLNSLESSTILAIMAIPIVVITFSSIWMEDLLQEKGKYWHIVGEICKFVGCIVFQASRTIFFLRLGILLLGVGEGIKIIQERILRECTIAEFGDEITWRVAQSYISAVSGYFVLIFTFCTNQFLAYFTFGTIFLITGLFYSAAIFIFALVHYF</sequence>
<reference evidence="2" key="1">
    <citation type="journal article" date="2020" name="BMC">
        <title>Leishmania infection induces a limited differential gene expression in the sand fly midgut.</title>
        <authorList>
            <person name="Coutinho-Abreu I.V."/>
            <person name="Serafim T.D."/>
            <person name="Meneses C."/>
            <person name="Kamhawi S."/>
            <person name="Oliveira F."/>
            <person name="Valenzuela J.G."/>
        </authorList>
    </citation>
    <scope>NUCLEOTIDE SEQUENCE</scope>
    <source>
        <strain evidence="2">Jacobina</strain>
        <tissue evidence="2">Midgut</tissue>
    </source>
</reference>
<dbReference type="AlphaFoldDB" id="A0A7G3A9L1"/>
<evidence type="ECO:0000313" key="2">
    <source>
        <dbReference type="EMBL" id="MBC1170601.1"/>
    </source>
</evidence>
<keyword evidence="1" id="KW-0472">Membrane</keyword>